<evidence type="ECO:0000313" key="1">
    <source>
        <dbReference type="EMBL" id="EGQ19991.1"/>
    </source>
</evidence>
<dbReference type="EMBL" id="AFPY01000035">
    <property type="protein sequence ID" value="EGQ19991.1"/>
    <property type="molecule type" value="Genomic_DNA"/>
</dbReference>
<dbReference type="STRING" id="997353.HMPREF9144_0866"/>
<dbReference type="Proteomes" id="UP000004123">
    <property type="component" value="Unassembled WGS sequence"/>
</dbReference>
<organism evidence="1 2">
    <name type="scientific">Prevotella pallens ATCC 700821</name>
    <dbReference type="NCBI Taxonomy" id="997353"/>
    <lineage>
        <taxon>Bacteria</taxon>
        <taxon>Pseudomonadati</taxon>
        <taxon>Bacteroidota</taxon>
        <taxon>Bacteroidia</taxon>
        <taxon>Bacteroidales</taxon>
        <taxon>Prevotellaceae</taxon>
        <taxon>Prevotella</taxon>
    </lineage>
</organism>
<name>F9DGS6_9BACT</name>
<accession>F9DGS6</accession>
<comment type="caution">
    <text evidence="1">The sequence shown here is derived from an EMBL/GenBank/DDBJ whole genome shotgun (WGS) entry which is preliminary data.</text>
</comment>
<protein>
    <submittedName>
        <fullName evidence="1">PIN family toxin-antitoxin system</fullName>
    </submittedName>
</protein>
<proteinExistence type="predicted"/>
<sequence length="78" mass="8595">MIQINQQIITLFYALYNKGVSATVSLAKLCLGDIYSQKASALLSMLKKENSERKVAKYLVVPNICILSLSLSSKARSN</sequence>
<dbReference type="AlphaFoldDB" id="F9DGS6"/>
<dbReference type="HOGENOM" id="CLU_2619107_0_0_10"/>
<reference evidence="1 2" key="1">
    <citation type="submission" date="2011-04" db="EMBL/GenBank/DDBJ databases">
        <authorList>
            <person name="Muzny D."/>
            <person name="Qin X."/>
            <person name="Deng J."/>
            <person name="Jiang H."/>
            <person name="Liu Y."/>
            <person name="Qu J."/>
            <person name="Song X.-Z."/>
            <person name="Zhang L."/>
            <person name="Thornton R."/>
            <person name="Coyle M."/>
            <person name="Francisco L."/>
            <person name="Jackson L."/>
            <person name="Javaid M."/>
            <person name="Korchina V."/>
            <person name="Kovar C."/>
            <person name="Mata R."/>
            <person name="Mathew T."/>
            <person name="Ngo R."/>
            <person name="Nguyen L."/>
            <person name="Nguyen N."/>
            <person name="Okwuonu G."/>
            <person name="Ongeri F."/>
            <person name="Pham C."/>
            <person name="Simmons D."/>
            <person name="Wilczek-Boney K."/>
            <person name="Hale W."/>
            <person name="Jakkamsetti A."/>
            <person name="Pham P."/>
            <person name="Ruth R."/>
            <person name="San Lucas F."/>
            <person name="Warren J."/>
            <person name="Zhang J."/>
            <person name="Zhao Z."/>
            <person name="Zhou C."/>
            <person name="Zhu D."/>
            <person name="Lee S."/>
            <person name="Bess C."/>
            <person name="Blankenburg K."/>
            <person name="Forbes L."/>
            <person name="Fu Q."/>
            <person name="Gubbala S."/>
            <person name="Hirani K."/>
            <person name="Jayaseelan J.C."/>
            <person name="Lara F."/>
            <person name="Munidasa M."/>
            <person name="Palculict T."/>
            <person name="Patil S."/>
            <person name="Pu L.-L."/>
            <person name="Saada N."/>
            <person name="Tang L."/>
            <person name="Weissenberger G."/>
            <person name="Zhu Y."/>
            <person name="Hemphill L."/>
            <person name="Shang Y."/>
            <person name="Youmans B."/>
            <person name="Ayvaz T."/>
            <person name="Ross M."/>
            <person name="Santibanez J."/>
            <person name="Aqrawi P."/>
            <person name="Gross S."/>
            <person name="Joshi V."/>
            <person name="Fowler G."/>
            <person name="Nazareth L."/>
            <person name="Reid J."/>
            <person name="Worley K."/>
            <person name="Petrosino J."/>
            <person name="Highlander S."/>
            <person name="Gibbs R."/>
        </authorList>
    </citation>
    <scope>NUCLEOTIDE SEQUENCE [LARGE SCALE GENOMIC DNA]</scope>
    <source>
        <strain evidence="1 2">ATCC 700821</strain>
    </source>
</reference>
<evidence type="ECO:0000313" key="2">
    <source>
        <dbReference type="Proteomes" id="UP000004123"/>
    </source>
</evidence>
<gene>
    <name evidence="1" type="ORF">HMPREF9144_0866</name>
</gene>